<evidence type="ECO:0000313" key="2">
    <source>
        <dbReference type="EMBL" id="KAF3612240.1"/>
    </source>
</evidence>
<dbReference type="EMBL" id="QGKV02000297">
    <property type="protein sequence ID" value="KAF3612240.1"/>
    <property type="molecule type" value="Genomic_DNA"/>
</dbReference>
<reference evidence="2 3" key="1">
    <citation type="journal article" date="2020" name="BMC Genomics">
        <title>Intraspecific diversification of the crop wild relative Brassica cretica Lam. using demographic model selection.</title>
        <authorList>
            <person name="Kioukis A."/>
            <person name="Michalopoulou V.A."/>
            <person name="Briers L."/>
            <person name="Pirintsos S."/>
            <person name="Studholme D.J."/>
            <person name="Pavlidis P."/>
            <person name="Sarris P.F."/>
        </authorList>
    </citation>
    <scope>NUCLEOTIDE SEQUENCE [LARGE SCALE GENOMIC DNA]</scope>
    <source>
        <strain evidence="3">cv. PFS-1207/04</strain>
    </source>
</reference>
<proteinExistence type="predicted"/>
<protein>
    <submittedName>
        <fullName evidence="2">Uncharacterized protein</fullName>
    </submittedName>
</protein>
<dbReference type="Proteomes" id="UP000266723">
    <property type="component" value="Unassembled WGS sequence"/>
</dbReference>
<name>A0ABQ7F9H1_BRACR</name>
<keyword evidence="3" id="KW-1185">Reference proteome</keyword>
<accession>A0ABQ7F9H1</accession>
<gene>
    <name evidence="2" type="ORF">DY000_02049192</name>
</gene>
<sequence length="141" mass="15111">MISRIFIGHTGLIVSSFSIWPAQLRLPKLYGKVIAEPIFLSFTPVVLSPVSLSPGLEDETVAVTRKRRRSSKGALPGRSRPRFVSKGDGSLLAAQGDLISLAGRMRSTGCRLPSLASSAEKEAYAKVAVASSKVRFPPSFP</sequence>
<feature type="region of interest" description="Disordered" evidence="1">
    <location>
        <begin position="63"/>
        <end position="82"/>
    </location>
</feature>
<evidence type="ECO:0000256" key="1">
    <source>
        <dbReference type="SAM" id="MobiDB-lite"/>
    </source>
</evidence>
<organism evidence="2 3">
    <name type="scientific">Brassica cretica</name>
    <name type="common">Mustard</name>
    <dbReference type="NCBI Taxonomy" id="69181"/>
    <lineage>
        <taxon>Eukaryota</taxon>
        <taxon>Viridiplantae</taxon>
        <taxon>Streptophyta</taxon>
        <taxon>Embryophyta</taxon>
        <taxon>Tracheophyta</taxon>
        <taxon>Spermatophyta</taxon>
        <taxon>Magnoliopsida</taxon>
        <taxon>eudicotyledons</taxon>
        <taxon>Gunneridae</taxon>
        <taxon>Pentapetalae</taxon>
        <taxon>rosids</taxon>
        <taxon>malvids</taxon>
        <taxon>Brassicales</taxon>
        <taxon>Brassicaceae</taxon>
        <taxon>Brassiceae</taxon>
        <taxon>Brassica</taxon>
    </lineage>
</organism>
<comment type="caution">
    <text evidence="2">The sequence shown here is derived from an EMBL/GenBank/DDBJ whole genome shotgun (WGS) entry which is preliminary data.</text>
</comment>
<evidence type="ECO:0000313" key="3">
    <source>
        <dbReference type="Proteomes" id="UP000266723"/>
    </source>
</evidence>